<reference evidence="1" key="1">
    <citation type="journal article" date="2020" name="New Phytol.">
        <title>Comparative genomics reveals dynamic genome evolution in host specialist ectomycorrhizal fungi.</title>
        <authorList>
            <person name="Lofgren L.A."/>
            <person name="Nguyen N.H."/>
            <person name="Vilgalys R."/>
            <person name="Ruytinx J."/>
            <person name="Liao H.L."/>
            <person name="Branco S."/>
            <person name="Kuo A."/>
            <person name="LaButti K."/>
            <person name="Lipzen A."/>
            <person name="Andreopoulos W."/>
            <person name="Pangilinan J."/>
            <person name="Riley R."/>
            <person name="Hundley H."/>
            <person name="Na H."/>
            <person name="Barry K."/>
            <person name="Grigoriev I.V."/>
            <person name="Stajich J.E."/>
            <person name="Kennedy P.G."/>
        </authorList>
    </citation>
    <scope>NUCLEOTIDE SEQUENCE</scope>
    <source>
        <strain evidence="1">FC203</strain>
    </source>
</reference>
<keyword evidence="2" id="KW-1185">Reference proteome</keyword>
<dbReference type="Proteomes" id="UP001195769">
    <property type="component" value="Unassembled WGS sequence"/>
</dbReference>
<dbReference type="AlphaFoldDB" id="A0AAD4HJQ2"/>
<accession>A0AAD4HJQ2</accession>
<dbReference type="RefSeq" id="XP_041224613.1">
    <property type="nucleotide sequence ID" value="XM_041377100.1"/>
</dbReference>
<evidence type="ECO:0000313" key="2">
    <source>
        <dbReference type="Proteomes" id="UP001195769"/>
    </source>
</evidence>
<organism evidence="1 2">
    <name type="scientific">Suillus fuscotomentosus</name>
    <dbReference type="NCBI Taxonomy" id="1912939"/>
    <lineage>
        <taxon>Eukaryota</taxon>
        <taxon>Fungi</taxon>
        <taxon>Dikarya</taxon>
        <taxon>Basidiomycota</taxon>
        <taxon>Agaricomycotina</taxon>
        <taxon>Agaricomycetes</taxon>
        <taxon>Agaricomycetidae</taxon>
        <taxon>Boletales</taxon>
        <taxon>Suillineae</taxon>
        <taxon>Suillaceae</taxon>
        <taxon>Suillus</taxon>
    </lineage>
</organism>
<name>A0AAD4HJQ2_9AGAM</name>
<protein>
    <submittedName>
        <fullName evidence="1">Uncharacterized protein</fullName>
    </submittedName>
</protein>
<dbReference type="EMBL" id="JABBWK010000035">
    <property type="protein sequence ID" value="KAG1899037.1"/>
    <property type="molecule type" value="Genomic_DNA"/>
</dbReference>
<evidence type="ECO:0000313" key="1">
    <source>
        <dbReference type="EMBL" id="KAG1899037.1"/>
    </source>
</evidence>
<gene>
    <name evidence="1" type="ORF">F5891DRAFT_981433</name>
</gene>
<comment type="caution">
    <text evidence="1">The sequence shown here is derived from an EMBL/GenBank/DDBJ whole genome shotgun (WGS) entry which is preliminary data.</text>
</comment>
<proteinExistence type="predicted"/>
<dbReference type="GeneID" id="64671398"/>
<sequence length="126" mass="14476">MKPSTIAMKDEQLKESKMIKAQAAEVTLMRAQAFHTATRQSYKRKLDQIESDDNSDKENIVLSPTRSAPAVKRIRREKTGTEWQTVLDVVKFGEEQRRKQKEIKACAAVFETCSECYLQVTHISKQ</sequence>